<dbReference type="STRING" id="1069081.SAMN05660197_1319"/>
<proteinExistence type="predicted"/>
<dbReference type="OrthoDB" id="5373259at2"/>
<accession>A0A1W1WTE7</accession>
<dbReference type="AlphaFoldDB" id="A0A1W1WTE7"/>
<name>A0A1W1WTE7_9BACT</name>
<sequence length="102" mass="11896">MRMPKIGVREFTKSFNKLQNMEIVEIVDKKTNELKGIYLSKEQAIEFLKYLREKKQKAKEEKLRKIMQYAGAIKIDEKFENLSSKELKTEIAKAKAGINGDN</sequence>
<dbReference type="Proteomes" id="UP000192602">
    <property type="component" value="Unassembled WGS sequence"/>
</dbReference>
<gene>
    <name evidence="1" type="ORF">SAMN05660197_1319</name>
</gene>
<evidence type="ECO:0000313" key="2">
    <source>
        <dbReference type="Proteomes" id="UP000192602"/>
    </source>
</evidence>
<reference evidence="2" key="1">
    <citation type="submission" date="2017-04" db="EMBL/GenBank/DDBJ databases">
        <authorList>
            <person name="Varghese N."/>
            <person name="Submissions S."/>
        </authorList>
    </citation>
    <scope>NUCLEOTIDE SEQUENCE [LARGE SCALE GENOMIC DNA]</scope>
    <source>
        <strain evidence="2">DSM 16512</strain>
    </source>
</reference>
<protein>
    <submittedName>
        <fullName evidence="1">Uncharacterized protein</fullName>
    </submittedName>
</protein>
<dbReference type="EMBL" id="FWWZ01000001">
    <property type="protein sequence ID" value="SMC09506.1"/>
    <property type="molecule type" value="Genomic_DNA"/>
</dbReference>
<organism evidence="1 2">
    <name type="scientific">Nitratiruptor tergarcus DSM 16512</name>
    <dbReference type="NCBI Taxonomy" id="1069081"/>
    <lineage>
        <taxon>Bacteria</taxon>
        <taxon>Pseudomonadati</taxon>
        <taxon>Campylobacterota</taxon>
        <taxon>Epsilonproteobacteria</taxon>
        <taxon>Nautiliales</taxon>
        <taxon>Nitratiruptoraceae</taxon>
        <taxon>Nitratiruptor</taxon>
    </lineage>
</organism>
<keyword evidence="2" id="KW-1185">Reference proteome</keyword>
<dbReference type="RefSeq" id="WP_084275732.1">
    <property type="nucleotide sequence ID" value="NZ_AP026671.1"/>
</dbReference>
<evidence type="ECO:0000313" key="1">
    <source>
        <dbReference type="EMBL" id="SMC09506.1"/>
    </source>
</evidence>